<keyword evidence="2" id="KW-0472">Membrane</keyword>
<keyword evidence="2" id="KW-1133">Transmembrane helix</keyword>
<proteinExistence type="predicted"/>
<evidence type="ECO:0000256" key="1">
    <source>
        <dbReference type="SAM" id="Coils"/>
    </source>
</evidence>
<dbReference type="OrthoDB" id="1493222at2"/>
<gene>
    <name evidence="3" type="ORF">EQY75_12260</name>
</gene>
<evidence type="ECO:0000313" key="3">
    <source>
        <dbReference type="EMBL" id="QBA65236.1"/>
    </source>
</evidence>
<evidence type="ECO:0008006" key="5">
    <source>
        <dbReference type="Google" id="ProtNLM"/>
    </source>
</evidence>
<dbReference type="KEGG" id="mur:EQY75_12260"/>
<name>A0A411EBX0_9FLAO</name>
<accession>A0A411EBX0</accession>
<sequence>MDLEYMDIWCWLIPLSVGLLCGFFGYLIGRGANPTVDYDSQIKKLRQENEKAKSDLAKCEQKLAAGSALNNGNYTVFDATEAKKYMGKSVKLDDLSLIEGIGPKIRSLFHNYDIRSWKALSETTVAKCQEVLDSGGDRYKVHDPASWPMQAKMASEGKWKELAKWQDEHKHGKL</sequence>
<evidence type="ECO:0000313" key="4">
    <source>
        <dbReference type="Proteomes" id="UP000290889"/>
    </source>
</evidence>
<organism evidence="3 4">
    <name type="scientific">Muriicola soli</name>
    <dbReference type="NCBI Taxonomy" id="2507538"/>
    <lineage>
        <taxon>Bacteria</taxon>
        <taxon>Pseudomonadati</taxon>
        <taxon>Bacteroidota</taxon>
        <taxon>Flavobacteriia</taxon>
        <taxon>Flavobacteriales</taxon>
        <taxon>Flavobacteriaceae</taxon>
        <taxon>Muriicola</taxon>
    </lineage>
</organism>
<keyword evidence="2" id="KW-0812">Transmembrane</keyword>
<keyword evidence="4" id="KW-1185">Reference proteome</keyword>
<dbReference type="RefSeq" id="WP_129606278.1">
    <property type="nucleotide sequence ID" value="NZ_CP035544.1"/>
</dbReference>
<dbReference type="EMBL" id="CP035544">
    <property type="protein sequence ID" value="QBA65236.1"/>
    <property type="molecule type" value="Genomic_DNA"/>
</dbReference>
<dbReference type="AlphaFoldDB" id="A0A411EBX0"/>
<feature type="coiled-coil region" evidence="1">
    <location>
        <begin position="35"/>
        <end position="62"/>
    </location>
</feature>
<keyword evidence="1" id="KW-0175">Coiled coil</keyword>
<feature type="transmembrane region" description="Helical" evidence="2">
    <location>
        <begin position="6"/>
        <end position="28"/>
    </location>
</feature>
<dbReference type="Proteomes" id="UP000290889">
    <property type="component" value="Chromosome"/>
</dbReference>
<evidence type="ECO:0000256" key="2">
    <source>
        <dbReference type="SAM" id="Phobius"/>
    </source>
</evidence>
<protein>
    <recommendedName>
        <fullName evidence="5">LSU ribosomal protein L21p</fullName>
    </recommendedName>
</protein>
<reference evidence="3 4" key="1">
    <citation type="submission" date="2019-01" db="EMBL/GenBank/DDBJ databases">
        <title>Muriicola soli sp. nov., isolated from soil.</title>
        <authorList>
            <person name="Kang H.J."/>
            <person name="Kim S.B."/>
        </authorList>
    </citation>
    <scope>NUCLEOTIDE SEQUENCE [LARGE SCALE GENOMIC DNA]</scope>
    <source>
        <strain evidence="3 4">MMS17-SY002</strain>
    </source>
</reference>